<dbReference type="AlphaFoldDB" id="A0A679K371"/>
<name>A0A679K371_9HYPH</name>
<reference evidence="2" key="1">
    <citation type="submission" date="2019-12" db="EMBL/GenBank/DDBJ databases">
        <authorList>
            <person name="Cremers G."/>
        </authorList>
    </citation>
    <scope>NUCLEOTIDE SEQUENCE</scope>
    <source>
        <strain evidence="2">Mbul2</strain>
        <plasmid evidence="2">5</plasmid>
    </source>
</reference>
<dbReference type="RefSeq" id="WP_339164374.1">
    <property type="nucleotide sequence ID" value="NZ_LR743514.1"/>
</dbReference>
<gene>
    <name evidence="2" type="ORF">MBLL_04755</name>
</gene>
<evidence type="ECO:0000313" key="2">
    <source>
        <dbReference type="EMBL" id="CAA2145628.1"/>
    </source>
</evidence>
<feature type="compositionally biased region" description="Pro residues" evidence="1">
    <location>
        <begin position="24"/>
        <end position="38"/>
    </location>
</feature>
<feature type="region of interest" description="Disordered" evidence="1">
    <location>
        <begin position="1"/>
        <end position="46"/>
    </location>
</feature>
<dbReference type="EMBL" id="LR743514">
    <property type="protein sequence ID" value="CAA2145628.1"/>
    <property type="molecule type" value="Genomic_DNA"/>
</dbReference>
<geneLocation type="plasmid" evidence="2">
    <name>5</name>
</geneLocation>
<proteinExistence type="predicted"/>
<evidence type="ECO:0000256" key="1">
    <source>
        <dbReference type="SAM" id="MobiDB-lite"/>
    </source>
</evidence>
<sequence>MAKKPGLSAAFTIGEQPILDVPEKPQPTTPPKATPTPLPSRRDHRANRQAFTVWLDRDLVAKIRELSRDLVTEHGRAGNSIEALVTEGIEHILAKHERS</sequence>
<accession>A0A679K371</accession>
<keyword evidence="2" id="KW-0614">Plasmid</keyword>
<organism evidence="2">
    <name type="scientific">Methylobacterium bullatum</name>
    <dbReference type="NCBI Taxonomy" id="570505"/>
    <lineage>
        <taxon>Bacteria</taxon>
        <taxon>Pseudomonadati</taxon>
        <taxon>Pseudomonadota</taxon>
        <taxon>Alphaproteobacteria</taxon>
        <taxon>Hyphomicrobiales</taxon>
        <taxon>Methylobacteriaceae</taxon>
        <taxon>Methylobacterium</taxon>
    </lineage>
</organism>
<protein>
    <submittedName>
        <fullName evidence="2">Uncharacterized protein</fullName>
    </submittedName>
</protein>